<dbReference type="PROSITE" id="PS51077">
    <property type="entry name" value="HTH_ICLR"/>
    <property type="match status" value="1"/>
</dbReference>
<dbReference type="EMBL" id="CP080095">
    <property type="protein sequence ID" value="QYD68339.1"/>
    <property type="molecule type" value="Genomic_DNA"/>
</dbReference>
<evidence type="ECO:0000259" key="5">
    <source>
        <dbReference type="PROSITE" id="PS51077"/>
    </source>
</evidence>
<evidence type="ECO:0000256" key="1">
    <source>
        <dbReference type="ARBA" id="ARBA00023015"/>
    </source>
</evidence>
<dbReference type="Pfam" id="PF09339">
    <property type="entry name" value="HTH_IclR"/>
    <property type="match status" value="1"/>
</dbReference>
<keyword evidence="8" id="KW-1185">Reference proteome</keyword>
<dbReference type="SUPFAM" id="SSF46785">
    <property type="entry name" value="Winged helix' DNA-binding domain"/>
    <property type="match status" value="1"/>
</dbReference>
<accession>A0ABX8UHI5</accession>
<dbReference type="PROSITE" id="PS51078">
    <property type="entry name" value="ICLR_ED"/>
    <property type="match status" value="1"/>
</dbReference>
<keyword evidence="2" id="KW-0238">DNA-binding</keyword>
<name>A0ABX8UHI5_9BURK</name>
<dbReference type="InterPro" id="IPR036390">
    <property type="entry name" value="WH_DNA-bd_sf"/>
</dbReference>
<keyword evidence="1" id="KW-0805">Transcription regulation</keyword>
<feature type="domain" description="IclR-ED" evidence="6">
    <location>
        <begin position="93"/>
        <end position="275"/>
    </location>
</feature>
<feature type="domain" description="HTH iclR-type" evidence="5">
    <location>
        <begin position="30"/>
        <end position="92"/>
    </location>
</feature>
<proteinExistence type="predicted"/>
<keyword evidence="3" id="KW-0804">Transcription</keyword>
<dbReference type="PANTHER" id="PTHR30136">
    <property type="entry name" value="HELIX-TURN-HELIX TRANSCRIPTIONAL REGULATOR, ICLR FAMILY"/>
    <property type="match status" value="1"/>
</dbReference>
<evidence type="ECO:0000256" key="2">
    <source>
        <dbReference type="ARBA" id="ARBA00023125"/>
    </source>
</evidence>
<dbReference type="Pfam" id="PF01614">
    <property type="entry name" value="IclR_C"/>
    <property type="match status" value="1"/>
</dbReference>
<reference evidence="7 8" key="1">
    <citation type="submission" date="2021-07" db="EMBL/GenBank/DDBJ databases">
        <title>Paraburkholderia edwinii protects Aspergillus sp. from phenazines by acting as a toxin sponge.</title>
        <authorList>
            <person name="Dahlstrom K.M."/>
            <person name="Newman D.K."/>
        </authorList>
    </citation>
    <scope>NUCLEOTIDE SEQUENCE [LARGE SCALE GENOMIC DNA]</scope>
    <source>
        <strain evidence="7 8">Pe01</strain>
    </source>
</reference>
<sequence>MTERKPAKKTTTAKAKSEDEIAPEKDRQFVTALARGLDVLRCFTRATPALGTADIARMTGLAQPTVWRLCYTLIQEGYLVQTDRGGRLRPGISVLGLGQAAIASMPIAELARDDMQTLASRYQCAVSLGMRDGHYMVYMQRMQGSQIILRDLEVGSRVPLSSSATGWAYLAGLPDEEREQVFKELQEIEKKRWTTLLPKIKQSITQYKRTGYIINKGSLHAQINAVAVPVMSSDGNVLLSLSAGGISLVFDDETLVKVGNELKRLATRFASALDTMR</sequence>
<evidence type="ECO:0000259" key="6">
    <source>
        <dbReference type="PROSITE" id="PS51078"/>
    </source>
</evidence>
<gene>
    <name evidence="7" type="ORF">KZJ38_19100</name>
</gene>
<dbReference type="InterPro" id="IPR005471">
    <property type="entry name" value="Tscrpt_reg_IclR_N"/>
</dbReference>
<protein>
    <submittedName>
        <fullName evidence="7">IclR family transcriptional regulator</fullName>
    </submittedName>
</protein>
<dbReference type="RefSeq" id="WP_219797732.1">
    <property type="nucleotide sequence ID" value="NZ_CP080095.1"/>
</dbReference>
<dbReference type="SMART" id="SM00346">
    <property type="entry name" value="HTH_ICLR"/>
    <property type="match status" value="1"/>
</dbReference>
<dbReference type="Gene3D" id="3.30.450.40">
    <property type="match status" value="1"/>
</dbReference>
<evidence type="ECO:0000256" key="4">
    <source>
        <dbReference type="SAM" id="MobiDB-lite"/>
    </source>
</evidence>
<dbReference type="PANTHER" id="PTHR30136:SF33">
    <property type="entry name" value="TRANSCRIPTIONAL REGULATORY PROTEIN"/>
    <property type="match status" value="1"/>
</dbReference>
<evidence type="ECO:0000256" key="3">
    <source>
        <dbReference type="ARBA" id="ARBA00023163"/>
    </source>
</evidence>
<dbReference type="InterPro" id="IPR036388">
    <property type="entry name" value="WH-like_DNA-bd_sf"/>
</dbReference>
<dbReference type="InterPro" id="IPR014757">
    <property type="entry name" value="Tscrpt_reg_IclR_C"/>
</dbReference>
<feature type="region of interest" description="Disordered" evidence="4">
    <location>
        <begin position="1"/>
        <end position="21"/>
    </location>
</feature>
<evidence type="ECO:0000313" key="8">
    <source>
        <dbReference type="Proteomes" id="UP000826462"/>
    </source>
</evidence>
<evidence type="ECO:0000313" key="7">
    <source>
        <dbReference type="EMBL" id="QYD68339.1"/>
    </source>
</evidence>
<organism evidence="7 8">
    <name type="scientific">Paraburkholderia edwinii</name>
    <dbReference type="NCBI Taxonomy" id="2861782"/>
    <lineage>
        <taxon>Bacteria</taxon>
        <taxon>Pseudomonadati</taxon>
        <taxon>Pseudomonadota</taxon>
        <taxon>Betaproteobacteria</taxon>
        <taxon>Burkholderiales</taxon>
        <taxon>Burkholderiaceae</taxon>
        <taxon>Paraburkholderia</taxon>
    </lineage>
</organism>
<dbReference type="Proteomes" id="UP000826462">
    <property type="component" value="Chromosome 1"/>
</dbReference>
<dbReference type="SUPFAM" id="SSF55781">
    <property type="entry name" value="GAF domain-like"/>
    <property type="match status" value="1"/>
</dbReference>
<dbReference type="Gene3D" id="1.10.10.10">
    <property type="entry name" value="Winged helix-like DNA-binding domain superfamily/Winged helix DNA-binding domain"/>
    <property type="match status" value="1"/>
</dbReference>
<dbReference type="InterPro" id="IPR029016">
    <property type="entry name" value="GAF-like_dom_sf"/>
</dbReference>
<dbReference type="InterPro" id="IPR050707">
    <property type="entry name" value="HTH_MetabolicPath_Reg"/>
</dbReference>